<reference evidence="2" key="1">
    <citation type="submission" date="2017-06" db="EMBL/GenBank/DDBJ databases">
        <title>Genome analysis of Fimbriiglobus ruber SP5, the first member of the order Planctomycetales with confirmed chitinolytic capability.</title>
        <authorList>
            <person name="Ravin N.V."/>
            <person name="Rakitin A.L."/>
            <person name="Ivanova A.A."/>
            <person name="Beletsky A.V."/>
            <person name="Kulichevskaya I.S."/>
            <person name="Mardanov A.V."/>
            <person name="Dedysh S.N."/>
        </authorList>
    </citation>
    <scope>NUCLEOTIDE SEQUENCE [LARGE SCALE GENOMIC DNA]</scope>
    <source>
        <strain evidence="2">SP5</strain>
    </source>
</reference>
<keyword evidence="2" id="KW-1185">Reference proteome</keyword>
<dbReference type="Pfam" id="PF20159">
    <property type="entry name" value="YidB"/>
    <property type="match status" value="1"/>
</dbReference>
<evidence type="ECO:0000313" key="2">
    <source>
        <dbReference type="Proteomes" id="UP000214646"/>
    </source>
</evidence>
<evidence type="ECO:0000313" key="1">
    <source>
        <dbReference type="EMBL" id="OWK43945.1"/>
    </source>
</evidence>
<sequence length="140" mass="14289">MNTLVQFILNLFGMGDRAKIVELVLGVLLGQKGQGTTTAPDPGAPTGGGSLASGALGVALGVLRERFKGKGLDGVFNSWVGTGANQSITPDQVRDGIGEDKLGEMARASGLSVDDLVAKLARHLPDVINNLTPGGKLPGE</sequence>
<dbReference type="InterPro" id="IPR027405">
    <property type="entry name" value="YidB-like"/>
</dbReference>
<dbReference type="Proteomes" id="UP000214646">
    <property type="component" value="Unassembled WGS sequence"/>
</dbReference>
<dbReference type="InterPro" id="IPR045372">
    <property type="entry name" value="YidB"/>
</dbReference>
<dbReference type="Gene3D" id="1.10.10.690">
    <property type="entry name" value="YidB-like"/>
    <property type="match status" value="1"/>
</dbReference>
<name>A0A225E5J1_9BACT</name>
<gene>
    <name evidence="1" type="ORF">FRUB_03544</name>
</gene>
<proteinExistence type="predicted"/>
<dbReference type="SUPFAM" id="SSF140804">
    <property type="entry name" value="YidB-like"/>
    <property type="match status" value="1"/>
</dbReference>
<dbReference type="EMBL" id="NIDE01000004">
    <property type="protein sequence ID" value="OWK43945.1"/>
    <property type="molecule type" value="Genomic_DNA"/>
</dbReference>
<dbReference type="AlphaFoldDB" id="A0A225E5J1"/>
<organism evidence="1 2">
    <name type="scientific">Fimbriiglobus ruber</name>
    <dbReference type="NCBI Taxonomy" id="1908690"/>
    <lineage>
        <taxon>Bacteria</taxon>
        <taxon>Pseudomonadati</taxon>
        <taxon>Planctomycetota</taxon>
        <taxon>Planctomycetia</taxon>
        <taxon>Gemmatales</taxon>
        <taxon>Gemmataceae</taxon>
        <taxon>Fimbriiglobus</taxon>
    </lineage>
</organism>
<evidence type="ECO:0008006" key="3">
    <source>
        <dbReference type="Google" id="ProtNLM"/>
    </source>
</evidence>
<protein>
    <recommendedName>
        <fullName evidence="3">DUF937 domain-containing protein</fullName>
    </recommendedName>
</protein>
<dbReference type="OrthoDB" id="4235777at2"/>
<comment type="caution">
    <text evidence="1">The sequence shown here is derived from an EMBL/GenBank/DDBJ whole genome shotgun (WGS) entry which is preliminary data.</text>
</comment>
<accession>A0A225E5J1</accession>
<dbReference type="RefSeq" id="WP_088254727.1">
    <property type="nucleotide sequence ID" value="NZ_NIDE01000004.1"/>
</dbReference>